<sequence>MFANPLDSTTITAGTTTIRHRFERKARASDYAACTNTPPRQIWLMGTCLGRLAFGEVRPYPIRQFSKLEDVLRVSLTRWTEEDALKMVAMTNFLGIHYATRYPRSETQLLSGFDGEADKKAGHVSDGLHTGRQESQRPLEESGGTSFNEDEAEDEAADVSYNMANTGWKPASAIDQVDVLRPVLRR</sequence>
<feature type="compositionally biased region" description="Basic and acidic residues" evidence="1">
    <location>
        <begin position="129"/>
        <end position="140"/>
    </location>
</feature>
<evidence type="ECO:0000313" key="3">
    <source>
        <dbReference type="Proteomes" id="UP000215453"/>
    </source>
</evidence>
<reference evidence="2 3" key="1">
    <citation type="submission" date="2016-10" db="EMBL/GenBank/DDBJ databases">
        <authorList>
            <person name="Varghese N."/>
        </authorList>
    </citation>
    <scope>NUCLEOTIDE SEQUENCE [LARGE SCALE GENOMIC DNA]</scope>
</reference>
<evidence type="ECO:0000313" key="2">
    <source>
        <dbReference type="EMBL" id="SMY30200.1"/>
    </source>
</evidence>
<dbReference type="EMBL" id="LT882690">
    <property type="protein sequence ID" value="SMY30200.1"/>
    <property type="molecule type" value="Genomic_DNA"/>
</dbReference>
<proteinExistence type="predicted"/>
<dbReference type="Proteomes" id="UP000215453">
    <property type="component" value="Chromosome 15"/>
</dbReference>
<protein>
    <submittedName>
        <fullName evidence="2">Uncharacterized protein</fullName>
    </submittedName>
</protein>
<feature type="region of interest" description="Disordered" evidence="1">
    <location>
        <begin position="120"/>
        <end position="161"/>
    </location>
</feature>
<evidence type="ECO:0000256" key="1">
    <source>
        <dbReference type="SAM" id="MobiDB-lite"/>
    </source>
</evidence>
<accession>A0A1Y6M363</accession>
<feature type="compositionally biased region" description="Acidic residues" evidence="1">
    <location>
        <begin position="148"/>
        <end position="157"/>
    </location>
</feature>
<dbReference type="AlphaFoldDB" id="A0A1Y6M363"/>
<organism evidence="2 3">
    <name type="scientific">Zymoseptoria tritici ST99CH_1A5</name>
    <dbReference type="NCBI Taxonomy" id="1276529"/>
    <lineage>
        <taxon>Eukaryota</taxon>
        <taxon>Fungi</taxon>
        <taxon>Dikarya</taxon>
        <taxon>Ascomycota</taxon>
        <taxon>Pezizomycotina</taxon>
        <taxon>Dothideomycetes</taxon>
        <taxon>Dothideomycetidae</taxon>
        <taxon>Mycosphaerellales</taxon>
        <taxon>Mycosphaerellaceae</taxon>
        <taxon>Zymoseptoria</taxon>
    </lineage>
</organism>
<gene>
    <name evidence="2" type="ORF">ZT1A5_G11650</name>
</gene>
<name>A0A1Y6M363_ZYMTR</name>